<feature type="compositionally biased region" description="Basic and acidic residues" evidence="4">
    <location>
        <begin position="946"/>
        <end position="967"/>
    </location>
</feature>
<feature type="compositionally biased region" description="Basic and acidic residues" evidence="4">
    <location>
        <begin position="366"/>
        <end position="375"/>
    </location>
</feature>
<feature type="compositionally biased region" description="Basic and acidic residues" evidence="4">
    <location>
        <begin position="138"/>
        <end position="226"/>
    </location>
</feature>
<keyword evidence="3" id="KW-0539">Nucleus</keyword>
<feature type="region of interest" description="Disordered" evidence="4">
    <location>
        <begin position="366"/>
        <end position="389"/>
    </location>
</feature>
<dbReference type="Gene3D" id="2.30.29.30">
    <property type="entry name" value="Pleckstrin-homology domain (PH domain)/Phosphotyrosine-binding domain (PTB)"/>
    <property type="match status" value="1"/>
</dbReference>
<organism evidence="8">
    <name type="scientific">Caenorhabditis brenneri</name>
    <name type="common">Nematode worm</name>
    <dbReference type="NCBI Taxonomy" id="135651"/>
    <lineage>
        <taxon>Eukaryota</taxon>
        <taxon>Metazoa</taxon>
        <taxon>Ecdysozoa</taxon>
        <taxon>Nematoda</taxon>
        <taxon>Chromadorea</taxon>
        <taxon>Rhabditida</taxon>
        <taxon>Rhabditina</taxon>
        <taxon>Rhabditomorpha</taxon>
        <taxon>Rhabditoidea</taxon>
        <taxon>Rhabditidae</taxon>
        <taxon>Peloderinae</taxon>
        <taxon>Caenorhabditis</taxon>
    </lineage>
</organism>
<keyword evidence="8" id="KW-1185">Reference proteome</keyword>
<evidence type="ECO:0000259" key="5">
    <source>
        <dbReference type="Pfam" id="PF04802"/>
    </source>
</evidence>
<feature type="compositionally biased region" description="Acidic residues" evidence="4">
    <location>
        <begin position="99"/>
        <end position="111"/>
    </location>
</feature>
<comment type="similarity">
    <text evidence="2">Belongs to the SMEK family.</text>
</comment>
<dbReference type="GO" id="GO:0072542">
    <property type="term" value="F:protein phosphatase activator activity"/>
    <property type="evidence" value="ECO:0007669"/>
    <property type="project" value="TreeGrafter"/>
</dbReference>
<feature type="compositionally biased region" description="Basic and acidic residues" evidence="4">
    <location>
        <begin position="88"/>
        <end position="98"/>
    </location>
</feature>
<dbReference type="GO" id="GO:0030289">
    <property type="term" value="C:protein phosphatase 4 complex"/>
    <property type="evidence" value="ECO:0007669"/>
    <property type="project" value="TreeGrafter"/>
</dbReference>
<evidence type="ECO:0000259" key="6">
    <source>
        <dbReference type="Pfam" id="PF22972"/>
    </source>
</evidence>
<evidence type="ECO:0000256" key="4">
    <source>
        <dbReference type="SAM" id="MobiDB-lite"/>
    </source>
</evidence>
<feature type="compositionally biased region" description="Acidic residues" evidence="4">
    <location>
        <begin position="119"/>
        <end position="137"/>
    </location>
</feature>
<feature type="compositionally biased region" description="Basic and acidic residues" evidence="4">
    <location>
        <begin position="901"/>
        <end position="913"/>
    </location>
</feature>
<dbReference type="InterPro" id="IPR055236">
    <property type="entry name" value="EVH1_PP4R3"/>
</dbReference>
<dbReference type="SUPFAM" id="SSF48371">
    <property type="entry name" value="ARM repeat"/>
    <property type="match status" value="1"/>
</dbReference>
<dbReference type="Gene3D" id="1.25.10.10">
    <property type="entry name" value="Leucine-rich Repeat Variant"/>
    <property type="match status" value="1"/>
</dbReference>
<dbReference type="Pfam" id="PF22972">
    <property type="entry name" value="EVH1_PP4R3"/>
    <property type="match status" value="1"/>
</dbReference>
<evidence type="ECO:0000256" key="2">
    <source>
        <dbReference type="ARBA" id="ARBA00008809"/>
    </source>
</evidence>
<comment type="subcellular location">
    <subcellularLocation>
        <location evidence="1">Nucleus</location>
    </subcellularLocation>
</comment>
<name>G0NND7_CAEBE</name>
<dbReference type="Proteomes" id="UP000008068">
    <property type="component" value="Unassembled WGS sequence"/>
</dbReference>
<feature type="compositionally biased region" description="Polar residues" evidence="4">
    <location>
        <begin position="1039"/>
        <end position="1056"/>
    </location>
</feature>
<dbReference type="InterPro" id="IPR006887">
    <property type="entry name" value="P4R3-like_central_dom"/>
</dbReference>
<proteinExistence type="inferred from homology"/>
<evidence type="ECO:0000313" key="7">
    <source>
        <dbReference type="EMBL" id="EGT34546.1"/>
    </source>
</evidence>
<feature type="compositionally biased region" description="Acidic residues" evidence="4">
    <location>
        <begin position="1061"/>
        <end position="1073"/>
    </location>
</feature>
<evidence type="ECO:0000256" key="3">
    <source>
        <dbReference type="ARBA" id="ARBA00023242"/>
    </source>
</evidence>
<feature type="domain" description="PP4R3 EVH1-like" evidence="6">
    <location>
        <begin position="261"/>
        <end position="363"/>
    </location>
</feature>
<dbReference type="GO" id="GO:0005654">
    <property type="term" value="C:nucleoplasm"/>
    <property type="evidence" value="ECO:0007669"/>
    <property type="project" value="TreeGrafter"/>
</dbReference>
<feature type="region of interest" description="Disordered" evidence="4">
    <location>
        <begin position="901"/>
        <end position="967"/>
    </location>
</feature>
<dbReference type="InterPro" id="IPR016024">
    <property type="entry name" value="ARM-type_fold"/>
</dbReference>
<feature type="compositionally biased region" description="Acidic residues" evidence="4">
    <location>
        <begin position="930"/>
        <end position="939"/>
    </location>
</feature>
<feature type="region of interest" description="Disordered" evidence="4">
    <location>
        <begin position="1008"/>
        <end position="1171"/>
    </location>
</feature>
<dbReference type="eggNOG" id="KOG4475">
    <property type="taxonomic scope" value="Eukaryota"/>
</dbReference>
<feature type="compositionally biased region" description="Basic and acidic residues" evidence="4">
    <location>
        <begin position="46"/>
        <end position="66"/>
    </location>
</feature>
<dbReference type="InterPro" id="IPR011989">
    <property type="entry name" value="ARM-like"/>
</dbReference>
<dbReference type="OMA" id="KCERHEF"/>
<dbReference type="InterPro" id="IPR051137">
    <property type="entry name" value="PP4R3-like"/>
</dbReference>
<gene>
    <name evidence="7" type="ORF">CAEBREN_17492</name>
</gene>
<evidence type="ECO:0000313" key="8">
    <source>
        <dbReference type="Proteomes" id="UP000008068"/>
    </source>
</evidence>
<dbReference type="InterPro" id="IPR011993">
    <property type="entry name" value="PH-like_dom_sf"/>
</dbReference>
<dbReference type="OrthoDB" id="27483at2759"/>
<sequence>MSDTNGITDDPMENGNTSIDSVKEENDKEEEIEEISDESMEIEEEQQIKKEETVEKSEKKQEKQEEEKEQEEETPVKMEEEKEEELEEKPVKEEKETEKEDDVPDSPEETIDEKPEVKDEAEETPEVSEDKDEEMEEEKPKESVKNEGKPVEKEKKSVEKEEKDEKEQEEKVKKEEKTPRKEEKKEPVRDEKVREKSEKPEKPEKSPSKTNEKSSPDARRREEQLRKNKQSPKKRENNPSGKLTNREHILDHIEIKRDATNRVKLYVLCDQRIWEDRGTGHVVTYQMPVEEGQPSNAGNTMVLVRLEGQNKNMLESRILMDTVYQKQQETLIVWSETDVMDLALSFQEKTGCEELWQKICEVQGRDPGDPEHTFDDGDDSDAGDIGTTSRVSLPPIEIGRLSELEALLHMHLASNSAREKMTMAIENDEVVSKLCEVFKMCEDIEHTEGLRTFYSIVKNLFMLNRNTVIEMLLDDKHIKAIIGMFEHDPAYKFPRRHREFVYEKAKYREVLNITAPELREKIHRLYRAQYIQDACLPSLGLFEENLLSTLGSHVFFCRVDIVSMLQKDKKAMQELFGQLNSYDTEVLRRRDLVLFLKEMISLSTSIPANGPAANKETFFKLQSMFNNEMLESLEPAFTSPDHETRAAMVDILRVLVDSSSQTIRDFLLRQSRTKENNEDVLLNRMIQHVLTDIDVHLTSGSEMILIMKTLLDPETMASTKTDRSEFLLLFYNRCFDTLIKPMLENVSGGIIKKDDYMMANRQSVVLRLLTFCVEHHSFSMRTRCVNQDLMNKILVLLKSKHSFLVLSALKMLQRVVTVKDDKYVRYLVREKVLDPVMECFRKNGNRYNIINSAVLHLFDFVKSEDVRPLIKYVVENHMEIIENVNYVKTFKEIKIRYDQHRDREETMSVRSEDNSVASPRSARKERNEDQWFDDDEDLEVGTASESAEKDVLTVSPVKKEEAGQRKTGIEPMFPSVLKRKNAIDEDEAAPVFGGGAVNALTDKKIVIKVHSERSQSPSPSPLSSPRTSSSPSPGPSGENEVTSSQNNKESSPTPTVKSLVDYDESDDSDEELPSPDAVPSSSTGSPENEKNDSGEKVVKEGKKLDSPEYNDVSSTSNEEKFETSENGGDGSTMVSEISRKRTSDGCDPVDAKRIRTDESSSPPPKSNVSEA</sequence>
<dbReference type="HOGENOM" id="CLU_004909_2_0_1"/>
<accession>G0NND7</accession>
<feature type="compositionally biased region" description="Low complexity" evidence="4">
    <location>
        <begin position="1014"/>
        <end position="1031"/>
    </location>
</feature>
<dbReference type="eggNOG" id="KOG2175">
    <property type="taxonomic scope" value="Eukaryota"/>
</dbReference>
<dbReference type="STRING" id="135651.G0NND7"/>
<protein>
    <submittedName>
        <fullName evidence="7">Uncharacterized protein</fullName>
    </submittedName>
</protein>
<dbReference type="InParanoid" id="G0NND7"/>
<evidence type="ECO:0000256" key="1">
    <source>
        <dbReference type="ARBA" id="ARBA00004123"/>
    </source>
</evidence>
<feature type="domain" description="Serine/threonine-protein phosphatase 4 regulatory subunit 3-like central" evidence="5">
    <location>
        <begin position="404"/>
        <end position="899"/>
    </location>
</feature>
<dbReference type="PANTHER" id="PTHR23318:SF0">
    <property type="entry name" value="SERINE_THREONINE-PROTEIN PHOSPHATASE 4 REGULATORY SUBUNIT 3"/>
    <property type="match status" value="1"/>
</dbReference>
<dbReference type="Pfam" id="PF04802">
    <property type="entry name" value="PP4R3"/>
    <property type="match status" value="1"/>
</dbReference>
<dbReference type="eggNOG" id="KOG2229">
    <property type="taxonomic scope" value="Eukaryota"/>
</dbReference>
<feature type="compositionally biased region" description="Basic and acidic residues" evidence="4">
    <location>
        <begin position="1087"/>
        <end position="1106"/>
    </location>
</feature>
<dbReference type="AlphaFoldDB" id="G0NND7"/>
<dbReference type="FunFam" id="2.30.29.30:FF:000051">
    <property type="entry name" value="Serine/threonine-protein phosphatase 4 regulatory subunit 3B"/>
    <property type="match status" value="1"/>
</dbReference>
<dbReference type="GO" id="GO:0006974">
    <property type="term" value="P:DNA damage response"/>
    <property type="evidence" value="ECO:0007669"/>
    <property type="project" value="TreeGrafter"/>
</dbReference>
<feature type="compositionally biased region" description="Acidic residues" evidence="4">
    <location>
        <begin position="27"/>
        <end position="45"/>
    </location>
</feature>
<reference evidence="8" key="1">
    <citation type="submission" date="2011-07" db="EMBL/GenBank/DDBJ databases">
        <authorList>
            <consortium name="Caenorhabditis brenneri Sequencing and Analysis Consortium"/>
            <person name="Wilson R.K."/>
        </authorList>
    </citation>
    <scope>NUCLEOTIDE SEQUENCE [LARGE SCALE GENOMIC DNA]</scope>
    <source>
        <strain evidence="8">PB2801</strain>
    </source>
</reference>
<feature type="region of interest" description="Disordered" evidence="4">
    <location>
        <begin position="1"/>
        <end position="245"/>
    </location>
</feature>
<dbReference type="EMBL" id="GL379914">
    <property type="protein sequence ID" value="EGT34546.1"/>
    <property type="molecule type" value="Genomic_DNA"/>
</dbReference>
<dbReference type="FunCoup" id="G0NND7">
    <property type="interactions" value="3793"/>
</dbReference>
<dbReference type="SUPFAM" id="SSF50729">
    <property type="entry name" value="PH domain-like"/>
    <property type="match status" value="1"/>
</dbReference>
<dbReference type="PANTHER" id="PTHR23318">
    <property type="entry name" value="ATP SYNTHASE GAMMA-RELATED"/>
    <property type="match status" value="1"/>
</dbReference>
<feature type="compositionally biased region" description="Basic and acidic residues" evidence="4">
    <location>
        <begin position="1137"/>
        <end position="1158"/>
    </location>
</feature>